<dbReference type="Proteomes" id="UP001279642">
    <property type="component" value="Unassembled WGS sequence"/>
</dbReference>
<keyword evidence="7" id="KW-1185">Reference proteome</keyword>
<evidence type="ECO:0000259" key="5">
    <source>
        <dbReference type="Pfam" id="PF24827"/>
    </source>
</evidence>
<keyword evidence="2" id="KW-0479">Metal-binding</keyword>
<keyword evidence="4" id="KW-0862">Zinc</keyword>
<reference evidence="6 7" key="1">
    <citation type="journal article" date="2016" name="Antonie Van Leeuwenhoek">
        <title>Dongia soli sp. nov., isolated from soil from Dokdo, Korea.</title>
        <authorList>
            <person name="Kim D.U."/>
            <person name="Lee H."/>
            <person name="Kim H."/>
            <person name="Kim S.G."/>
            <person name="Ka J.O."/>
        </authorList>
    </citation>
    <scope>NUCLEOTIDE SEQUENCE [LARGE SCALE GENOMIC DNA]</scope>
    <source>
        <strain evidence="6 7">D78</strain>
    </source>
</reference>
<evidence type="ECO:0000256" key="1">
    <source>
        <dbReference type="ARBA" id="ARBA00001947"/>
    </source>
</evidence>
<gene>
    <name evidence="6" type="ORF">SMD27_00445</name>
</gene>
<evidence type="ECO:0000313" key="7">
    <source>
        <dbReference type="Proteomes" id="UP001279642"/>
    </source>
</evidence>
<comment type="caution">
    <text evidence="6">The sequence shown here is derived from an EMBL/GenBank/DDBJ whole genome shotgun (WGS) entry which is preliminary data.</text>
</comment>
<comment type="cofactor">
    <cofactor evidence="1">
        <name>Zn(2+)</name>
        <dbReference type="ChEBI" id="CHEBI:29105"/>
    </cofactor>
</comment>
<evidence type="ECO:0000313" key="6">
    <source>
        <dbReference type="EMBL" id="MDY0881299.1"/>
    </source>
</evidence>
<dbReference type="PANTHER" id="PTHR37326:SF1">
    <property type="entry name" value="BLL3975 PROTEIN"/>
    <property type="match status" value="1"/>
</dbReference>
<dbReference type="Pfam" id="PF24827">
    <property type="entry name" value="AstE_AspA_cat"/>
    <property type="match status" value="1"/>
</dbReference>
<protein>
    <submittedName>
        <fullName evidence="6">M14 family metallopeptidase</fullName>
    </submittedName>
</protein>
<dbReference type="RefSeq" id="WP_320506368.1">
    <property type="nucleotide sequence ID" value="NZ_JAXCLW010000001.1"/>
</dbReference>
<evidence type="ECO:0000256" key="2">
    <source>
        <dbReference type="ARBA" id="ARBA00022723"/>
    </source>
</evidence>
<evidence type="ECO:0000256" key="4">
    <source>
        <dbReference type="ARBA" id="ARBA00022833"/>
    </source>
</evidence>
<proteinExistence type="predicted"/>
<dbReference type="EMBL" id="JAXCLW010000001">
    <property type="protein sequence ID" value="MDY0881299.1"/>
    <property type="molecule type" value="Genomic_DNA"/>
</dbReference>
<organism evidence="6 7">
    <name type="scientific">Dongia soli</name>
    <dbReference type="NCBI Taxonomy" id="600628"/>
    <lineage>
        <taxon>Bacteria</taxon>
        <taxon>Pseudomonadati</taxon>
        <taxon>Pseudomonadota</taxon>
        <taxon>Alphaproteobacteria</taxon>
        <taxon>Rhodospirillales</taxon>
        <taxon>Dongiaceae</taxon>
        <taxon>Dongia</taxon>
    </lineage>
</organism>
<name>A0ABU5E5H8_9PROT</name>
<sequence length="380" mass="40661">MSKRIDRIALPSMSPGTDRYLKVHRYGTPGARPKAYLQASLHADEIPGMMAAHHLIRRLDEADKRGEIQGEIIVVPVANPIGSNQVVNGIHAGRYELRGGGNFNRRWPDLFAGLIEATAGKLGTDAASNVAVVRQAIGDKLAAMTASGELSVLRLELSRLAYDADFVLDLHCDDDSHVHLFLIPDHWPDGQDLAALIGAEAVLLAADSGGASFDEVFSSPWAKLQEAVGAGYPVPAACLAATVEFRGRADVFDEIGEKDADALYTFLQRRGLIAGKARDVPSPRCQATMLDACDVVRSPAAGVLAYKVQLGQEVRTGDVIAELIDPLADDQAAARQLIRCQTDGKVLSRSMHKLVAPGDSIAKVVGSKSLAYRTGLLLED</sequence>
<keyword evidence="3" id="KW-0378">Hydrolase</keyword>
<dbReference type="Gene3D" id="3.40.630.10">
    <property type="entry name" value="Zn peptidases"/>
    <property type="match status" value="1"/>
</dbReference>
<dbReference type="InterPro" id="IPR053138">
    <property type="entry name" value="N-alpha-Ac-DABA_deacetylase"/>
</dbReference>
<feature type="domain" description="Succinylglutamate desuccinylase/Aspartoacylase catalytic" evidence="5">
    <location>
        <begin position="33"/>
        <end position="215"/>
    </location>
</feature>
<dbReference type="CDD" id="cd06250">
    <property type="entry name" value="M14_PaAOTO_like"/>
    <property type="match status" value="1"/>
</dbReference>
<dbReference type="PANTHER" id="PTHR37326">
    <property type="entry name" value="BLL3975 PROTEIN"/>
    <property type="match status" value="1"/>
</dbReference>
<dbReference type="SUPFAM" id="SSF53187">
    <property type="entry name" value="Zn-dependent exopeptidases"/>
    <property type="match status" value="1"/>
</dbReference>
<dbReference type="InterPro" id="IPR055438">
    <property type="entry name" value="AstE_AspA_cat"/>
</dbReference>
<evidence type="ECO:0000256" key="3">
    <source>
        <dbReference type="ARBA" id="ARBA00022801"/>
    </source>
</evidence>
<accession>A0ABU5E5H8</accession>